<feature type="compositionally biased region" description="Basic residues" evidence="1">
    <location>
        <begin position="389"/>
        <end position="398"/>
    </location>
</feature>
<evidence type="ECO:0000313" key="4">
    <source>
        <dbReference type="Proteomes" id="UP000631114"/>
    </source>
</evidence>
<organism evidence="3 4">
    <name type="scientific">Coptis chinensis</name>
    <dbReference type="NCBI Taxonomy" id="261450"/>
    <lineage>
        <taxon>Eukaryota</taxon>
        <taxon>Viridiplantae</taxon>
        <taxon>Streptophyta</taxon>
        <taxon>Embryophyta</taxon>
        <taxon>Tracheophyta</taxon>
        <taxon>Spermatophyta</taxon>
        <taxon>Magnoliopsida</taxon>
        <taxon>Ranunculales</taxon>
        <taxon>Ranunculaceae</taxon>
        <taxon>Coptidoideae</taxon>
        <taxon>Coptis</taxon>
    </lineage>
</organism>
<evidence type="ECO:0000313" key="3">
    <source>
        <dbReference type="EMBL" id="KAF9587959.1"/>
    </source>
</evidence>
<keyword evidence="4" id="KW-1185">Reference proteome</keyword>
<feature type="region of interest" description="Disordered" evidence="1">
    <location>
        <begin position="275"/>
        <end position="294"/>
    </location>
</feature>
<dbReference type="Pfam" id="PF10551">
    <property type="entry name" value="MULE"/>
    <property type="match status" value="1"/>
</dbReference>
<feature type="compositionally biased region" description="Low complexity" evidence="1">
    <location>
        <begin position="343"/>
        <end position="352"/>
    </location>
</feature>
<sequence length="493" mass="55193">MLEVINGNYEEGYRLVPKMYRQIIKSNLGSFAKHFVNEKNQSFIGVVVAFKSSLDGWLNGCRPIVGLDGCFLKGKYGGCCLKAIGLDAMNGIVPLGFYICKGENRDTWRQFLCEMKPFLDMHKDKLTFISDKQKGLISAVDEYFPDSHHRYCFRHMYKNFKKNFGGELWENLAWGSAKAYKQQELIKILCVINKIDSKALDWELSLSLMPGEVVPNVLFMIKKRELRYNWYEIKGVSDVEYLAINTKTGTKYNVDIGKLQCSCIECPSELVLPPEHTRKARRPKKQRIKSEDEPLKTYRKCAKCGTPGHNTLTCDARKKGVHGKRGKGKAQGGQDHNEAASRQQPFEQQPPEQHAPPEEANRRGRKRKSVPLQQEQQVEHEAPQVAKRGGGRRPRGGRAPKVEVEHEAAAPPPPERGVRGRSTRPRGGRAPVAEVKHEAAAPPEGRVRARSTRSRGGRAAAVEVEHEAAAPPEGGVRARSTRPRGGRAAAAEV</sequence>
<dbReference type="EMBL" id="JADFTS010000009">
    <property type="protein sequence ID" value="KAF9587959.1"/>
    <property type="molecule type" value="Genomic_DNA"/>
</dbReference>
<proteinExistence type="predicted"/>
<evidence type="ECO:0000256" key="1">
    <source>
        <dbReference type="SAM" id="MobiDB-lite"/>
    </source>
</evidence>
<dbReference type="Proteomes" id="UP000631114">
    <property type="component" value="Unassembled WGS sequence"/>
</dbReference>
<gene>
    <name evidence="3" type="ORF">IFM89_006284</name>
</gene>
<dbReference type="OrthoDB" id="1918246at2759"/>
<dbReference type="AlphaFoldDB" id="A0A835GVZ2"/>
<evidence type="ECO:0000259" key="2">
    <source>
        <dbReference type="Pfam" id="PF10551"/>
    </source>
</evidence>
<feature type="compositionally biased region" description="Basic residues" evidence="1">
    <location>
        <begin position="319"/>
        <end position="328"/>
    </location>
</feature>
<comment type="caution">
    <text evidence="3">The sequence shown here is derived from an EMBL/GenBank/DDBJ whole genome shotgun (WGS) entry which is preliminary data.</text>
</comment>
<dbReference type="PANTHER" id="PTHR31973:SF187">
    <property type="entry name" value="MUTATOR TRANSPOSASE MUDRA PROTEIN"/>
    <property type="match status" value="1"/>
</dbReference>
<dbReference type="InterPro" id="IPR018289">
    <property type="entry name" value="MULE_transposase_dom"/>
</dbReference>
<accession>A0A835GVZ2</accession>
<feature type="compositionally biased region" description="Basic residues" evidence="1">
    <location>
        <begin position="278"/>
        <end position="287"/>
    </location>
</feature>
<name>A0A835GVZ2_9MAGN</name>
<feature type="domain" description="MULE transposase" evidence="2">
    <location>
        <begin position="65"/>
        <end position="159"/>
    </location>
</feature>
<protein>
    <recommendedName>
        <fullName evidence="2">MULE transposase domain-containing protein</fullName>
    </recommendedName>
</protein>
<feature type="region of interest" description="Disordered" evidence="1">
    <location>
        <begin position="309"/>
        <end position="493"/>
    </location>
</feature>
<reference evidence="3 4" key="1">
    <citation type="submission" date="2020-10" db="EMBL/GenBank/DDBJ databases">
        <title>The Coptis chinensis genome and diversification of protoberbering-type alkaloids.</title>
        <authorList>
            <person name="Wang B."/>
            <person name="Shu S."/>
            <person name="Song C."/>
            <person name="Liu Y."/>
        </authorList>
    </citation>
    <scope>NUCLEOTIDE SEQUENCE [LARGE SCALE GENOMIC DNA]</scope>
    <source>
        <strain evidence="3">HL-2020</strain>
        <tissue evidence="3">Leaf</tissue>
    </source>
</reference>
<dbReference type="PANTHER" id="PTHR31973">
    <property type="entry name" value="POLYPROTEIN, PUTATIVE-RELATED"/>
    <property type="match status" value="1"/>
</dbReference>